<dbReference type="InterPro" id="IPR036388">
    <property type="entry name" value="WH-like_DNA-bd_sf"/>
</dbReference>
<proteinExistence type="predicted"/>
<evidence type="ECO:0000313" key="2">
    <source>
        <dbReference type="EMBL" id="PSL37910.1"/>
    </source>
</evidence>
<evidence type="ECO:0000313" key="3">
    <source>
        <dbReference type="Proteomes" id="UP000241203"/>
    </source>
</evidence>
<protein>
    <submittedName>
        <fullName evidence="2">DNA-binding MarR family transcriptional regulator</fullName>
    </submittedName>
</protein>
<sequence length="172" mass="19015">MSSESLYDGLMDGDDVRWLTDDEERAWIPFVSTVMWMPAALDLQLERDAGLSMFEYLVLSGLSMQDDRSLRLRDLALFANSTLSRLSKVVNRLSDQGWVERRPDPDDGRSTLATLTDAGWDKVVATAPGHVAQVRELIFDRLTPAEVEQLRTITSKLSTAVGPDGACAGKLA</sequence>
<dbReference type="InterPro" id="IPR039422">
    <property type="entry name" value="MarR/SlyA-like"/>
</dbReference>
<feature type="domain" description="HTH marR-type" evidence="1">
    <location>
        <begin position="1"/>
        <end position="159"/>
    </location>
</feature>
<dbReference type="PROSITE" id="PS50995">
    <property type="entry name" value="HTH_MARR_2"/>
    <property type="match status" value="1"/>
</dbReference>
<dbReference type="InterPro" id="IPR036390">
    <property type="entry name" value="WH_DNA-bd_sf"/>
</dbReference>
<dbReference type="GO" id="GO:0003677">
    <property type="term" value="F:DNA binding"/>
    <property type="evidence" value="ECO:0007669"/>
    <property type="project" value="UniProtKB-KW"/>
</dbReference>
<evidence type="ECO:0000259" key="1">
    <source>
        <dbReference type="PROSITE" id="PS50995"/>
    </source>
</evidence>
<dbReference type="PANTHER" id="PTHR33164:SF99">
    <property type="entry name" value="MARR FAMILY REGULATORY PROTEIN"/>
    <property type="match status" value="1"/>
</dbReference>
<dbReference type="InterPro" id="IPR000835">
    <property type="entry name" value="HTH_MarR-typ"/>
</dbReference>
<dbReference type="GO" id="GO:0003700">
    <property type="term" value="F:DNA-binding transcription factor activity"/>
    <property type="evidence" value="ECO:0007669"/>
    <property type="project" value="InterPro"/>
</dbReference>
<dbReference type="AlphaFoldDB" id="A0A2P8GVB1"/>
<dbReference type="Proteomes" id="UP000241203">
    <property type="component" value="Unassembled WGS sequence"/>
</dbReference>
<accession>A0A2P8GVB1</accession>
<dbReference type="GO" id="GO:0006950">
    <property type="term" value="P:response to stress"/>
    <property type="evidence" value="ECO:0007669"/>
    <property type="project" value="TreeGrafter"/>
</dbReference>
<comment type="caution">
    <text evidence="2">The sequence shown here is derived from an EMBL/GenBank/DDBJ whole genome shotgun (WGS) entry which is preliminary data.</text>
</comment>
<reference evidence="2 3" key="1">
    <citation type="submission" date="2018-03" db="EMBL/GenBank/DDBJ databases">
        <title>Genomic Encyclopedia of Archaeal and Bacterial Type Strains, Phase II (KMG-II): from individual species to whole genera.</title>
        <authorList>
            <person name="Goeker M."/>
        </authorList>
    </citation>
    <scope>NUCLEOTIDE SEQUENCE [LARGE SCALE GENOMIC DNA]</scope>
    <source>
        <strain evidence="2 3">DSM 21548</strain>
    </source>
</reference>
<dbReference type="Gene3D" id="1.10.10.10">
    <property type="entry name" value="Winged helix-like DNA-binding domain superfamily/Winged helix DNA-binding domain"/>
    <property type="match status" value="1"/>
</dbReference>
<dbReference type="SMART" id="SM00347">
    <property type="entry name" value="HTH_MARR"/>
    <property type="match status" value="1"/>
</dbReference>
<dbReference type="SUPFAM" id="SSF46785">
    <property type="entry name" value="Winged helix' DNA-binding domain"/>
    <property type="match status" value="1"/>
</dbReference>
<organism evidence="2 3">
    <name type="scientific">Labedella gwakjiensis</name>
    <dbReference type="NCBI Taxonomy" id="390269"/>
    <lineage>
        <taxon>Bacteria</taxon>
        <taxon>Bacillati</taxon>
        <taxon>Actinomycetota</taxon>
        <taxon>Actinomycetes</taxon>
        <taxon>Micrococcales</taxon>
        <taxon>Microbacteriaceae</taxon>
        <taxon>Labedella</taxon>
    </lineage>
</organism>
<keyword evidence="2" id="KW-0238">DNA-binding</keyword>
<dbReference type="Pfam" id="PF12802">
    <property type="entry name" value="MarR_2"/>
    <property type="match status" value="1"/>
</dbReference>
<name>A0A2P8GVB1_9MICO</name>
<dbReference type="PRINTS" id="PR00598">
    <property type="entry name" value="HTHMARR"/>
</dbReference>
<gene>
    <name evidence="2" type="ORF">CLV49_1518</name>
</gene>
<dbReference type="PANTHER" id="PTHR33164">
    <property type="entry name" value="TRANSCRIPTIONAL REGULATOR, MARR FAMILY"/>
    <property type="match status" value="1"/>
</dbReference>
<dbReference type="EMBL" id="PYAU01000001">
    <property type="protein sequence ID" value="PSL37910.1"/>
    <property type="molecule type" value="Genomic_DNA"/>
</dbReference>